<evidence type="ECO:0000256" key="3">
    <source>
        <dbReference type="ARBA" id="ARBA00022692"/>
    </source>
</evidence>
<comment type="caution">
    <text evidence="7">The sequence shown here is derived from an EMBL/GenBank/DDBJ whole genome shotgun (WGS) entry which is preliminary data.</text>
</comment>
<evidence type="ECO:0000256" key="2">
    <source>
        <dbReference type="ARBA" id="ARBA00022475"/>
    </source>
</evidence>
<dbReference type="Pfam" id="PF03788">
    <property type="entry name" value="LrgA"/>
    <property type="match status" value="1"/>
</dbReference>
<gene>
    <name evidence="7" type="ORF">HUK83_18535</name>
</gene>
<sequence>LDSVARSLVRHMGLLFVPAGVGVVAMAGLLRAAWLPIAVGLVGSTLLGLLATGWVMHALLAARAARAR</sequence>
<keyword evidence="3 6" id="KW-0812">Transmembrane</keyword>
<dbReference type="PANTHER" id="PTHR33931:SF2">
    <property type="entry name" value="HOLIN-LIKE PROTEIN CIDA"/>
    <property type="match status" value="1"/>
</dbReference>
<comment type="subcellular location">
    <subcellularLocation>
        <location evidence="1">Cell membrane</location>
        <topology evidence="1">Multi-pass membrane protein</topology>
    </subcellularLocation>
</comment>
<dbReference type="AlphaFoldDB" id="A0A850NX89"/>
<feature type="transmembrane region" description="Helical" evidence="6">
    <location>
        <begin position="12"/>
        <end position="34"/>
    </location>
</feature>
<keyword evidence="5 6" id="KW-0472">Membrane</keyword>
<organism evidence="7 8">
    <name type="scientific">Endobacter medicaginis</name>
    <dbReference type="NCBI Taxonomy" id="1181271"/>
    <lineage>
        <taxon>Bacteria</taxon>
        <taxon>Pseudomonadati</taxon>
        <taxon>Pseudomonadota</taxon>
        <taxon>Alphaproteobacteria</taxon>
        <taxon>Acetobacterales</taxon>
        <taxon>Acetobacteraceae</taxon>
        <taxon>Endobacter</taxon>
    </lineage>
</organism>
<dbReference type="EMBL" id="JABXXQ010000777">
    <property type="protein sequence ID" value="NVN32326.1"/>
    <property type="molecule type" value="Genomic_DNA"/>
</dbReference>
<protein>
    <submittedName>
        <fullName evidence="7">CidA/LrgA family protein</fullName>
    </submittedName>
</protein>
<proteinExistence type="predicted"/>
<dbReference type="InterPro" id="IPR005538">
    <property type="entry name" value="LrgA/CidA"/>
</dbReference>
<feature type="transmembrane region" description="Helical" evidence="6">
    <location>
        <begin position="40"/>
        <end position="62"/>
    </location>
</feature>
<keyword evidence="4 6" id="KW-1133">Transmembrane helix</keyword>
<reference evidence="7 8" key="1">
    <citation type="submission" date="2020-06" db="EMBL/GenBank/DDBJ databases">
        <title>Description of novel acetic acid bacteria.</title>
        <authorList>
            <person name="Sombolestani A."/>
        </authorList>
    </citation>
    <scope>NUCLEOTIDE SEQUENCE [LARGE SCALE GENOMIC DNA]</scope>
    <source>
        <strain evidence="7 8">LMG 26838</strain>
    </source>
</reference>
<dbReference type="RefSeq" id="WP_176627130.1">
    <property type="nucleotide sequence ID" value="NZ_JABXXQ010000777.1"/>
</dbReference>
<dbReference type="Proteomes" id="UP000565205">
    <property type="component" value="Unassembled WGS sequence"/>
</dbReference>
<accession>A0A850NX89</accession>
<feature type="non-terminal residue" evidence="7">
    <location>
        <position position="1"/>
    </location>
</feature>
<evidence type="ECO:0000256" key="5">
    <source>
        <dbReference type="ARBA" id="ARBA00023136"/>
    </source>
</evidence>
<name>A0A850NX89_9PROT</name>
<evidence type="ECO:0000256" key="6">
    <source>
        <dbReference type="SAM" id="Phobius"/>
    </source>
</evidence>
<evidence type="ECO:0000256" key="4">
    <source>
        <dbReference type="ARBA" id="ARBA00022989"/>
    </source>
</evidence>
<dbReference type="PANTHER" id="PTHR33931">
    <property type="entry name" value="HOLIN-LIKE PROTEIN CIDA-RELATED"/>
    <property type="match status" value="1"/>
</dbReference>
<evidence type="ECO:0000256" key="1">
    <source>
        <dbReference type="ARBA" id="ARBA00004651"/>
    </source>
</evidence>
<keyword evidence="2" id="KW-1003">Cell membrane</keyword>
<evidence type="ECO:0000313" key="8">
    <source>
        <dbReference type="Proteomes" id="UP000565205"/>
    </source>
</evidence>
<evidence type="ECO:0000313" key="7">
    <source>
        <dbReference type="EMBL" id="NVN32326.1"/>
    </source>
</evidence>
<dbReference type="GO" id="GO:0005886">
    <property type="term" value="C:plasma membrane"/>
    <property type="evidence" value="ECO:0007669"/>
    <property type="project" value="UniProtKB-SubCell"/>
</dbReference>